<dbReference type="Pfam" id="PF00378">
    <property type="entry name" value="ECH_1"/>
    <property type="match status" value="1"/>
</dbReference>
<dbReference type="SUPFAM" id="SSF52096">
    <property type="entry name" value="ClpP/crotonase"/>
    <property type="match status" value="1"/>
</dbReference>
<dbReference type="Proteomes" id="UP000467252">
    <property type="component" value="Chromosome"/>
</dbReference>
<comment type="similarity">
    <text evidence="2 7">Belongs to the enoyl-CoA hydratase/isomerase family.</text>
</comment>
<dbReference type="Gene3D" id="3.90.226.10">
    <property type="entry name" value="2-enoyl-CoA Hydratase, Chain A, domain 1"/>
    <property type="match status" value="1"/>
</dbReference>
<keyword evidence="9" id="KW-1185">Reference proteome</keyword>
<evidence type="ECO:0000313" key="8">
    <source>
        <dbReference type="EMBL" id="BBY80229.1"/>
    </source>
</evidence>
<keyword evidence="3" id="KW-0276">Fatty acid metabolism</keyword>
<dbReference type="PANTHER" id="PTHR11941:SF130">
    <property type="entry name" value="ENOYL-COA HYDRATASE ECHA12-RELATED"/>
    <property type="match status" value="1"/>
</dbReference>
<gene>
    <name evidence="8" type="ORF">MPUL_13870</name>
</gene>
<dbReference type="RefSeq" id="WP_163898524.1">
    <property type="nucleotide sequence ID" value="NZ_AP022599.1"/>
</dbReference>
<dbReference type="AlphaFoldDB" id="A0A7I7UHS9"/>
<proteinExistence type="inferred from homology"/>
<dbReference type="InterPro" id="IPR018376">
    <property type="entry name" value="Enoyl-CoA_hyd/isom_CS"/>
</dbReference>
<reference evidence="8 9" key="1">
    <citation type="journal article" date="2019" name="Emerg. Microbes Infect.">
        <title>Comprehensive subspecies identification of 175 nontuberculous mycobacteria species based on 7547 genomic profiles.</title>
        <authorList>
            <person name="Matsumoto Y."/>
            <person name="Kinjo T."/>
            <person name="Motooka D."/>
            <person name="Nabeya D."/>
            <person name="Jung N."/>
            <person name="Uechi K."/>
            <person name="Horii T."/>
            <person name="Iida T."/>
            <person name="Fujita J."/>
            <person name="Nakamura S."/>
        </authorList>
    </citation>
    <scope>NUCLEOTIDE SEQUENCE [LARGE SCALE GENOMIC DNA]</scope>
    <source>
        <strain evidence="8 9">JCM 6370</strain>
    </source>
</reference>
<organism evidence="8 9">
    <name type="scientific">Mycolicibacterium pulveris</name>
    <name type="common">Mycobacterium pulveris</name>
    <dbReference type="NCBI Taxonomy" id="36813"/>
    <lineage>
        <taxon>Bacteria</taxon>
        <taxon>Bacillati</taxon>
        <taxon>Actinomycetota</taxon>
        <taxon>Actinomycetes</taxon>
        <taxon>Mycobacteriales</taxon>
        <taxon>Mycobacteriaceae</taxon>
        <taxon>Mycolicibacterium</taxon>
    </lineage>
</organism>
<evidence type="ECO:0000256" key="7">
    <source>
        <dbReference type="RuleBase" id="RU003707"/>
    </source>
</evidence>
<evidence type="ECO:0000256" key="2">
    <source>
        <dbReference type="ARBA" id="ARBA00005254"/>
    </source>
</evidence>
<name>A0A7I7UHS9_MYCPV</name>
<evidence type="ECO:0000256" key="1">
    <source>
        <dbReference type="ARBA" id="ARBA00002994"/>
    </source>
</evidence>
<dbReference type="EMBL" id="AP022599">
    <property type="protein sequence ID" value="BBY80229.1"/>
    <property type="molecule type" value="Genomic_DNA"/>
</dbReference>
<sequence>MPTQAADGSPPDTDLGVEVRADGIGVLEIRRPPHNFFDADLIEAIAATAHELSQSGDVRALVLASDGKNFCAGADFGGTSGAAQVSPDEGARRLYGAAVRLFASELPMVAAVQGAAVGGGLGLALAADFRVAGPGARLAANFSRIGLHHGFGLTVTLPRVVGEQRAADLLITGRRVDGAEAHRIGLVDRLVDSDDALRDTAIALAGEIATAAPLAVRSIRTTLRRGLVDAIAAATDHERSEQAWLRDTADFAEGVRASVERRIPSFAAR</sequence>
<dbReference type="GO" id="GO:0004300">
    <property type="term" value="F:enoyl-CoA hydratase activity"/>
    <property type="evidence" value="ECO:0007669"/>
    <property type="project" value="UniProtKB-EC"/>
</dbReference>
<evidence type="ECO:0000256" key="4">
    <source>
        <dbReference type="ARBA" id="ARBA00023098"/>
    </source>
</evidence>
<comment type="catalytic activity">
    <reaction evidence="5">
        <text>a (3S)-3-hydroxyacyl-CoA = a (2E)-enoyl-CoA + H2O</text>
        <dbReference type="Rhea" id="RHEA:16105"/>
        <dbReference type="ChEBI" id="CHEBI:15377"/>
        <dbReference type="ChEBI" id="CHEBI:57318"/>
        <dbReference type="ChEBI" id="CHEBI:58856"/>
        <dbReference type="EC" id="4.2.1.17"/>
    </reaction>
</comment>
<comment type="function">
    <text evidence="1">Could possibly oxidize fatty acids using specific components.</text>
</comment>
<dbReference type="CDD" id="cd06558">
    <property type="entry name" value="crotonase-like"/>
    <property type="match status" value="1"/>
</dbReference>
<dbReference type="InterPro" id="IPR029045">
    <property type="entry name" value="ClpP/crotonase-like_dom_sf"/>
</dbReference>
<keyword evidence="4" id="KW-0443">Lipid metabolism</keyword>
<evidence type="ECO:0000256" key="6">
    <source>
        <dbReference type="ARBA" id="ARBA00023717"/>
    </source>
</evidence>
<evidence type="ECO:0000256" key="3">
    <source>
        <dbReference type="ARBA" id="ARBA00022832"/>
    </source>
</evidence>
<dbReference type="GO" id="GO:0006635">
    <property type="term" value="P:fatty acid beta-oxidation"/>
    <property type="evidence" value="ECO:0007669"/>
    <property type="project" value="TreeGrafter"/>
</dbReference>
<accession>A0A7I7UHS9</accession>
<comment type="catalytic activity">
    <reaction evidence="6">
        <text>a 4-saturated-(3S)-3-hydroxyacyl-CoA = a (3E)-enoyl-CoA + H2O</text>
        <dbReference type="Rhea" id="RHEA:20724"/>
        <dbReference type="ChEBI" id="CHEBI:15377"/>
        <dbReference type="ChEBI" id="CHEBI:58521"/>
        <dbReference type="ChEBI" id="CHEBI:137480"/>
        <dbReference type="EC" id="4.2.1.17"/>
    </reaction>
</comment>
<protein>
    <submittedName>
        <fullName evidence="8">Enoyl-CoA hydratase</fullName>
    </submittedName>
</protein>
<evidence type="ECO:0000313" key="9">
    <source>
        <dbReference type="Proteomes" id="UP000467252"/>
    </source>
</evidence>
<dbReference type="InterPro" id="IPR001753">
    <property type="entry name" value="Enoyl-CoA_hydra/iso"/>
</dbReference>
<dbReference type="PROSITE" id="PS00166">
    <property type="entry name" value="ENOYL_COA_HYDRATASE"/>
    <property type="match status" value="1"/>
</dbReference>
<dbReference type="PANTHER" id="PTHR11941">
    <property type="entry name" value="ENOYL-COA HYDRATASE-RELATED"/>
    <property type="match status" value="1"/>
</dbReference>
<evidence type="ECO:0000256" key="5">
    <source>
        <dbReference type="ARBA" id="ARBA00023709"/>
    </source>
</evidence>